<feature type="compositionally biased region" description="Polar residues" evidence="3">
    <location>
        <begin position="1129"/>
        <end position="1141"/>
    </location>
</feature>
<dbReference type="SUPFAM" id="SSF53474">
    <property type="entry name" value="alpha/beta-Hydrolases"/>
    <property type="match status" value="1"/>
</dbReference>
<dbReference type="OrthoDB" id="4137835at2759"/>
<dbReference type="Gene3D" id="3.40.50.1820">
    <property type="entry name" value="alpha/beta hydrolase"/>
    <property type="match status" value="1"/>
</dbReference>
<feature type="domain" description="AB hydrolase-1" evidence="4">
    <location>
        <begin position="46"/>
        <end position="194"/>
    </location>
</feature>
<dbReference type="SMART" id="SM00248">
    <property type="entry name" value="ANK"/>
    <property type="match status" value="3"/>
</dbReference>
<feature type="repeat" description="ANK" evidence="2">
    <location>
        <begin position="1050"/>
        <end position="1074"/>
    </location>
</feature>
<dbReference type="SUPFAM" id="SSF48403">
    <property type="entry name" value="Ankyrin repeat"/>
    <property type="match status" value="1"/>
</dbReference>
<dbReference type="InterPro" id="IPR002110">
    <property type="entry name" value="Ankyrin_rpt"/>
</dbReference>
<dbReference type="Pfam" id="PF24883">
    <property type="entry name" value="NPHP3_N"/>
    <property type="match status" value="1"/>
</dbReference>
<dbReference type="SUPFAM" id="SSF52540">
    <property type="entry name" value="P-loop containing nucleoside triphosphate hydrolases"/>
    <property type="match status" value="1"/>
</dbReference>
<dbReference type="PANTHER" id="PTHR10039:SF5">
    <property type="entry name" value="NACHT DOMAIN-CONTAINING PROTEIN"/>
    <property type="match status" value="1"/>
</dbReference>
<dbReference type="Gene3D" id="3.40.50.300">
    <property type="entry name" value="P-loop containing nucleotide triphosphate hydrolases"/>
    <property type="match status" value="1"/>
</dbReference>
<dbReference type="InterPro" id="IPR036770">
    <property type="entry name" value="Ankyrin_rpt-contain_sf"/>
</dbReference>
<feature type="domain" description="Nephrocystin 3-like N-terminal" evidence="5">
    <location>
        <begin position="331"/>
        <end position="508"/>
    </location>
</feature>
<organism evidence="6 7">
    <name type="scientific">Fonsecaea nubica</name>
    <dbReference type="NCBI Taxonomy" id="856822"/>
    <lineage>
        <taxon>Eukaryota</taxon>
        <taxon>Fungi</taxon>
        <taxon>Dikarya</taxon>
        <taxon>Ascomycota</taxon>
        <taxon>Pezizomycotina</taxon>
        <taxon>Eurotiomycetes</taxon>
        <taxon>Chaetothyriomycetidae</taxon>
        <taxon>Chaetothyriales</taxon>
        <taxon>Herpotrichiellaceae</taxon>
        <taxon>Fonsecaea</taxon>
    </lineage>
</organism>
<dbReference type="EMBL" id="LVCJ01000016">
    <property type="protein sequence ID" value="OAL37239.1"/>
    <property type="molecule type" value="Genomic_DNA"/>
</dbReference>
<dbReference type="Pfam" id="PF12796">
    <property type="entry name" value="Ank_2"/>
    <property type="match status" value="1"/>
</dbReference>
<keyword evidence="2" id="KW-0040">ANK repeat</keyword>
<comment type="caution">
    <text evidence="6">The sequence shown here is derived from an EMBL/GenBank/DDBJ whole genome shotgun (WGS) entry which is preliminary data.</text>
</comment>
<dbReference type="AlphaFoldDB" id="A0A178D549"/>
<feature type="repeat" description="ANK" evidence="2">
    <location>
        <begin position="1018"/>
        <end position="1050"/>
    </location>
</feature>
<dbReference type="GeneID" id="34586837"/>
<dbReference type="InterPro" id="IPR027417">
    <property type="entry name" value="P-loop_NTPase"/>
</dbReference>
<dbReference type="Pfam" id="PF12697">
    <property type="entry name" value="Abhydrolase_6"/>
    <property type="match status" value="1"/>
</dbReference>
<proteinExistence type="predicted"/>
<dbReference type="Proteomes" id="UP000185904">
    <property type="component" value="Unassembled WGS sequence"/>
</dbReference>
<feature type="repeat" description="ANK" evidence="2">
    <location>
        <begin position="985"/>
        <end position="1017"/>
    </location>
</feature>
<evidence type="ECO:0000256" key="1">
    <source>
        <dbReference type="ARBA" id="ARBA00022737"/>
    </source>
</evidence>
<name>A0A178D549_9EURO</name>
<keyword evidence="7" id="KW-1185">Reference proteome</keyword>
<evidence type="ECO:0000256" key="2">
    <source>
        <dbReference type="PROSITE-ProRule" id="PRU00023"/>
    </source>
</evidence>
<dbReference type="InterPro" id="IPR029058">
    <property type="entry name" value="AB_hydrolase_fold"/>
</dbReference>
<evidence type="ECO:0000313" key="7">
    <source>
        <dbReference type="Proteomes" id="UP000185904"/>
    </source>
</evidence>
<dbReference type="PROSITE" id="PS50088">
    <property type="entry name" value="ANK_REPEAT"/>
    <property type="match status" value="3"/>
</dbReference>
<dbReference type="Gene3D" id="1.25.40.20">
    <property type="entry name" value="Ankyrin repeat-containing domain"/>
    <property type="match status" value="1"/>
</dbReference>
<dbReference type="PANTHER" id="PTHR10039">
    <property type="entry name" value="AMELOGENIN"/>
    <property type="match status" value="1"/>
</dbReference>
<reference evidence="6 7" key="1">
    <citation type="submission" date="2016-03" db="EMBL/GenBank/DDBJ databases">
        <title>The draft genome sequence of Fonsecaea nubica causative agent of cutaneous subcutaneous infection in human host.</title>
        <authorList>
            <person name="Costa F."/>
            <person name="Sybren D.H."/>
            <person name="Raittz R.T."/>
            <person name="Weiss V.A."/>
            <person name="Leao A.C."/>
            <person name="Gomes R."/>
            <person name="De Souza E.M."/>
            <person name="Pedrosa F.O."/>
            <person name="Steffens M.B."/>
            <person name="Bombassaro A."/>
            <person name="Tadra-Sfeir M.Z."/>
            <person name="Moreno L.F."/>
            <person name="Najafzadeh M.J."/>
            <person name="Felipe M.S."/>
            <person name="Teixeira M."/>
            <person name="Sun J."/>
            <person name="Xi L."/>
            <person name="Castro M.A."/>
            <person name="Vicente V.A."/>
        </authorList>
    </citation>
    <scope>NUCLEOTIDE SEQUENCE [LARGE SCALE GENOMIC DNA]</scope>
    <source>
        <strain evidence="6 7">CBS 269.64</strain>
    </source>
</reference>
<dbReference type="InterPro" id="IPR056884">
    <property type="entry name" value="NPHP3-like_N"/>
</dbReference>
<dbReference type="InterPro" id="IPR000073">
    <property type="entry name" value="AB_hydrolase_1"/>
</dbReference>
<feature type="region of interest" description="Disordered" evidence="3">
    <location>
        <begin position="1114"/>
        <end position="1161"/>
    </location>
</feature>
<gene>
    <name evidence="6" type="ORF">AYO20_03415</name>
</gene>
<dbReference type="RefSeq" id="XP_022502251.1">
    <property type="nucleotide sequence ID" value="XM_022641718.1"/>
</dbReference>
<sequence>MSRFSLFKPKHWRQKTAQATHSNIDIESFPSGIKILFDPPNAGLDIVFVHGLTGDRERTWTSPATGLCWPSDLLPTFLPDARVLTFGYDAYVVRNHGPVAQIDISHHASDLLNALANERHSDGLATRPLIFVAHSLGGVLCKDALRISEASGDANLAAIVDHTCGIIFLGTPHGGSWLASWAKMPAAMLGLAKRTDLSLLSLLKPNSEVLSRIHDDFLSMVRRRGSQHHPIQIACFYETLPLVGRIQIVDQPSATIPGFNNISIHADHRDVARYASTEHPGLKSIIGILERWVQPDVTTGVLSADAKAFLETLSFSEMGVRQATIEHAQTGTCRWILEDRHYKAWVNCQDLDQSHGLLWIKGKPGSGKSTLMKYIAAEAPRPGGVVRLTFFFNARGGEEERNAQGLFKTFLHQLVQESPSMTSRLLTHFRRKKAKVGNRPVVWSPAELRDLFFETIQFNSRTAVEIFVDALDECKEEEVRTIIAAFERCAAESMAKGSRNLKICWSSRHYPHISIINGFEIRVEKENLGDISLYVHHHMARSERQHSFQTLEKSIVEKSNGVFLWAVLVVHRICKLADKGLPVARIEKVIHELPSELSKLYSEIFSTLDPELAEDSANLMYLVLYAVRPLDTNELRIGIEFMRSTYPSSLEGFANLSEQVSYFRNFVTGLSGGLLEVIDSGVPVGPQALDLEESLGVKDFVFEWQSGSRSDSRERWNSAMARANSKRPVANRQNMSPDVETRCIVQVIHETVRDYLMKDGLCHLPGRSSPVPMDFRAGHLHLYQMCSRLMATDELSCVLSGGHCASLFGSTPALVTLGWRWLGTTIVHYVMAYAFLHLRNSQFFDADDQCGPQWAVLGPILQRDVHPAAIRETIFRWECIRAYTMTDSWRIPPLQFSDYDQIVDRDLSPILEATSLRLADFERCVALGHVALLALHRHRYSFPREALAEVINAAAHHGTVEELGVLLRAFNMLRTSNSKHMDWNGGIQALLMAIQSRRVTAVDMLLTNGAAVNTSSKAEGTPLFLAIESGDISIVLTLLKHGATVTRSTDGKSPLSLAASLGYKDMVNLLLEYGGKELTEPYILERASRAAMNQGHQEITMMLAEKARSFALLKESPPQGDPAPPGDHQSMQQLAQSSDTDSITEDDFFIPVPPVSRRDDD</sequence>
<evidence type="ECO:0000259" key="4">
    <source>
        <dbReference type="Pfam" id="PF12697"/>
    </source>
</evidence>
<accession>A0A178D549</accession>
<evidence type="ECO:0000256" key="3">
    <source>
        <dbReference type="SAM" id="MobiDB-lite"/>
    </source>
</evidence>
<evidence type="ECO:0000259" key="5">
    <source>
        <dbReference type="Pfam" id="PF24883"/>
    </source>
</evidence>
<protein>
    <submittedName>
        <fullName evidence="6">Uncharacterized protein</fullName>
    </submittedName>
</protein>
<keyword evidence="1" id="KW-0677">Repeat</keyword>
<dbReference type="PROSITE" id="PS50297">
    <property type="entry name" value="ANK_REP_REGION"/>
    <property type="match status" value="2"/>
</dbReference>
<evidence type="ECO:0000313" key="6">
    <source>
        <dbReference type="EMBL" id="OAL37239.1"/>
    </source>
</evidence>